<dbReference type="Proteomes" id="UP000076078">
    <property type="component" value="Unassembled WGS sequence"/>
</dbReference>
<feature type="compositionally biased region" description="Low complexity" evidence="5">
    <location>
        <begin position="12"/>
        <end position="29"/>
    </location>
</feature>
<evidence type="ECO:0000259" key="6">
    <source>
        <dbReference type="PROSITE" id="PS50004"/>
    </source>
</evidence>
<dbReference type="SUPFAM" id="SSF49562">
    <property type="entry name" value="C2 domain (Calcium/lipid-binding domain, CaLB)"/>
    <property type="match status" value="1"/>
</dbReference>
<keyword evidence="3" id="KW-0378">Hydrolase</keyword>
<dbReference type="InterPro" id="IPR036213">
    <property type="entry name" value="Calpain_III_sf"/>
</dbReference>
<name>A0A152A8I9_TIELA</name>
<keyword evidence="2 7" id="KW-0645">Protease</keyword>
<evidence type="ECO:0000256" key="4">
    <source>
        <dbReference type="ARBA" id="ARBA00022807"/>
    </source>
</evidence>
<keyword evidence="8" id="KW-1185">Reference proteome</keyword>
<dbReference type="Pfam" id="PF01067">
    <property type="entry name" value="Calpain_III"/>
    <property type="match status" value="2"/>
</dbReference>
<feature type="compositionally biased region" description="Polar residues" evidence="5">
    <location>
        <begin position="1"/>
        <end position="11"/>
    </location>
</feature>
<dbReference type="SMART" id="SM00720">
    <property type="entry name" value="calpain_III"/>
    <property type="match status" value="2"/>
</dbReference>
<dbReference type="InterPro" id="IPR035892">
    <property type="entry name" value="C2_domain_sf"/>
</dbReference>
<dbReference type="GO" id="GO:0004198">
    <property type="term" value="F:calcium-dependent cysteine-type endopeptidase activity"/>
    <property type="evidence" value="ECO:0007669"/>
    <property type="project" value="InterPro"/>
</dbReference>
<protein>
    <submittedName>
        <fullName evidence="7">Calpain-like cysteine protease</fullName>
    </submittedName>
</protein>
<gene>
    <name evidence="7" type="ORF">DLAC_01383</name>
</gene>
<proteinExistence type="inferred from homology"/>
<evidence type="ECO:0000256" key="3">
    <source>
        <dbReference type="ARBA" id="ARBA00022801"/>
    </source>
</evidence>
<dbReference type="GO" id="GO:0006508">
    <property type="term" value="P:proteolysis"/>
    <property type="evidence" value="ECO:0007669"/>
    <property type="project" value="UniProtKB-KW"/>
</dbReference>
<accession>A0A152A8I9</accession>
<evidence type="ECO:0000256" key="1">
    <source>
        <dbReference type="ARBA" id="ARBA00007623"/>
    </source>
</evidence>
<evidence type="ECO:0000313" key="8">
    <source>
        <dbReference type="Proteomes" id="UP000076078"/>
    </source>
</evidence>
<dbReference type="Gene3D" id="2.60.120.380">
    <property type="match status" value="3"/>
</dbReference>
<dbReference type="OrthoDB" id="167576at2759"/>
<feature type="region of interest" description="Disordered" evidence="5">
    <location>
        <begin position="1"/>
        <end position="29"/>
    </location>
</feature>
<evidence type="ECO:0000256" key="2">
    <source>
        <dbReference type="ARBA" id="ARBA00022670"/>
    </source>
</evidence>
<dbReference type="Gene3D" id="2.60.40.150">
    <property type="entry name" value="C2 domain"/>
    <property type="match status" value="1"/>
</dbReference>
<dbReference type="InterPro" id="IPR022683">
    <property type="entry name" value="Calpain_III"/>
</dbReference>
<dbReference type="PROSITE" id="PS50004">
    <property type="entry name" value="C2"/>
    <property type="match status" value="1"/>
</dbReference>
<dbReference type="SUPFAM" id="SSF49758">
    <property type="entry name" value="Calpain large subunit, middle domain (domain III)"/>
    <property type="match status" value="3"/>
</dbReference>
<dbReference type="OMA" id="INNPHWI"/>
<dbReference type="PANTHER" id="PTHR10183:SF379">
    <property type="entry name" value="CALPAIN-5"/>
    <property type="match status" value="1"/>
</dbReference>
<keyword evidence="4" id="KW-0788">Thiol protease</keyword>
<comment type="caution">
    <text evidence="7">The sequence shown here is derived from an EMBL/GenBank/DDBJ whole genome shotgun (WGS) entry which is preliminary data.</text>
</comment>
<comment type="similarity">
    <text evidence="1">Belongs to the peptidase C2 family.</text>
</comment>
<dbReference type="InParanoid" id="A0A152A8I9"/>
<dbReference type="AlphaFoldDB" id="A0A152A8I9"/>
<dbReference type="InterPro" id="IPR000008">
    <property type="entry name" value="C2_dom"/>
</dbReference>
<organism evidence="7 8">
    <name type="scientific">Tieghemostelium lacteum</name>
    <name type="common">Slime mold</name>
    <name type="synonym">Dictyostelium lacteum</name>
    <dbReference type="NCBI Taxonomy" id="361077"/>
    <lineage>
        <taxon>Eukaryota</taxon>
        <taxon>Amoebozoa</taxon>
        <taxon>Evosea</taxon>
        <taxon>Eumycetozoa</taxon>
        <taxon>Dictyostelia</taxon>
        <taxon>Dictyosteliales</taxon>
        <taxon>Raperosteliaceae</taxon>
        <taxon>Tieghemostelium</taxon>
    </lineage>
</organism>
<feature type="region of interest" description="Disordered" evidence="5">
    <location>
        <begin position="134"/>
        <end position="197"/>
    </location>
</feature>
<dbReference type="FunCoup" id="A0A152A8I9">
    <property type="interactions" value="112"/>
</dbReference>
<feature type="domain" description="C2" evidence="6">
    <location>
        <begin position="25"/>
        <end position="133"/>
    </location>
</feature>
<dbReference type="InterPro" id="IPR022682">
    <property type="entry name" value="Calpain_domain_III"/>
</dbReference>
<dbReference type="PANTHER" id="PTHR10183">
    <property type="entry name" value="CALPAIN"/>
    <property type="match status" value="1"/>
</dbReference>
<feature type="compositionally biased region" description="Low complexity" evidence="5">
    <location>
        <begin position="170"/>
        <end position="181"/>
    </location>
</feature>
<dbReference type="PRINTS" id="PR00704">
    <property type="entry name" value="CALPAIN"/>
</dbReference>
<dbReference type="Pfam" id="PF00168">
    <property type="entry name" value="C2"/>
    <property type="match status" value="1"/>
</dbReference>
<dbReference type="STRING" id="361077.A0A152A8I9"/>
<evidence type="ECO:0000256" key="5">
    <source>
        <dbReference type="SAM" id="MobiDB-lite"/>
    </source>
</evidence>
<evidence type="ECO:0000313" key="7">
    <source>
        <dbReference type="EMBL" id="KYR02538.1"/>
    </source>
</evidence>
<dbReference type="InterPro" id="IPR022684">
    <property type="entry name" value="Calpain_cysteine_protease"/>
</dbReference>
<sequence length="651" mass="73334">MSTEVDTIQPITTSPTTTTTTTSTTSSPSNGTVDIKDKFIYGNLEVKVKEVRGCQCHFLNGKCELKILKTDVKPKALPNHFFVDVFNFRVSGPTSELEIEAWKKNLFFKDKMAGKLTLPINDLLNAKGEQKWYPLSQNKKRTNRIKPVDGQQQQQQGNPDENAKEKQDPQSGSEENNNSEQSEGRARSVSLPATAATKKAKPPAEVLLEITFVLNEPPKEILKGIVLDGEWNEQNNFGSLINNPHWIKCSQYLLTVKEDQVPLIIKLRQPKGIDQRVSFFVINYDSFYNGSKKVILDTTNDIKKVDNFTCPIPASSIDCSIELEKGQYIIIPYAETFGFKGSYKLNIDSEKLDQLELNLLPKSEELQWKEITIDGLWKSENNGGADINVVTNWTKNPQYLFNLSKKSRACVLLSQDDNEKSIGFYVIKQVDQGKRAIEFRDTVGKTESFKFVCSAGCTMTLEQGNYIVIPSTFDSGIEGAFHLTLFTDDREATFAPLTSEWKEVEQAKGTWVGKSAGGAPNNGEKFFHNPQFHLKVEPSSEEQTLVIQLIQDSTIADESIGFVVLTREDHSKPQSADTFQNEMIFVKTNSWEQRNDISCKLIVKPDQSRDFTIIPSTFKEGVNRSFRIQVFSEISVNLDEIETSDSSEDEN</sequence>
<reference evidence="7 8" key="1">
    <citation type="submission" date="2015-12" db="EMBL/GenBank/DDBJ databases">
        <title>Dictyostelia acquired genes for synthesis and detection of signals that induce cell-type specialization by lateral gene transfer from prokaryotes.</title>
        <authorList>
            <person name="Gloeckner G."/>
            <person name="Schaap P."/>
        </authorList>
    </citation>
    <scope>NUCLEOTIDE SEQUENCE [LARGE SCALE GENOMIC DNA]</scope>
    <source>
        <strain evidence="7 8">TK</strain>
    </source>
</reference>
<dbReference type="EMBL" id="LODT01000004">
    <property type="protein sequence ID" value="KYR02538.1"/>
    <property type="molecule type" value="Genomic_DNA"/>
</dbReference>